<dbReference type="SUPFAM" id="SSF53098">
    <property type="entry name" value="Ribonuclease H-like"/>
    <property type="match status" value="1"/>
</dbReference>
<dbReference type="InterPro" id="IPR041588">
    <property type="entry name" value="Integrase_H2C2"/>
</dbReference>
<dbReference type="GO" id="GO:0003964">
    <property type="term" value="F:RNA-directed DNA polymerase activity"/>
    <property type="evidence" value="ECO:0007669"/>
    <property type="project" value="UniProtKB-KW"/>
</dbReference>
<dbReference type="Proteomes" id="UP001458880">
    <property type="component" value="Unassembled WGS sequence"/>
</dbReference>
<keyword evidence="4" id="KW-0540">Nuclease</keyword>
<feature type="domain" description="Integrase catalytic" evidence="10">
    <location>
        <begin position="810"/>
        <end position="968"/>
    </location>
</feature>
<dbReference type="Gene3D" id="3.30.420.10">
    <property type="entry name" value="Ribonuclease H-like superfamily/Ribonuclease H"/>
    <property type="match status" value="1"/>
</dbReference>
<keyword evidence="6" id="KW-0378">Hydrolase</keyword>
<feature type="domain" description="Reverse transcriptase" evidence="9">
    <location>
        <begin position="253"/>
        <end position="437"/>
    </location>
</feature>
<feature type="region of interest" description="Disordered" evidence="8">
    <location>
        <begin position="1057"/>
        <end position="1076"/>
    </location>
</feature>
<dbReference type="InterPro" id="IPR041373">
    <property type="entry name" value="RT_RNaseH"/>
</dbReference>
<dbReference type="Pfam" id="PF17917">
    <property type="entry name" value="RT_RNaseH"/>
    <property type="match status" value="1"/>
</dbReference>
<dbReference type="GO" id="GO:0004519">
    <property type="term" value="F:endonuclease activity"/>
    <property type="evidence" value="ECO:0007669"/>
    <property type="project" value="UniProtKB-KW"/>
</dbReference>
<dbReference type="CDD" id="cd01647">
    <property type="entry name" value="RT_LTR"/>
    <property type="match status" value="1"/>
</dbReference>
<dbReference type="GO" id="GO:0016787">
    <property type="term" value="F:hydrolase activity"/>
    <property type="evidence" value="ECO:0007669"/>
    <property type="project" value="UniProtKB-KW"/>
</dbReference>
<dbReference type="InterPro" id="IPR000477">
    <property type="entry name" value="RT_dom"/>
</dbReference>
<evidence type="ECO:0000259" key="9">
    <source>
        <dbReference type="PROSITE" id="PS50878"/>
    </source>
</evidence>
<dbReference type="InterPro" id="IPR043128">
    <property type="entry name" value="Rev_trsase/Diguanyl_cyclase"/>
</dbReference>
<dbReference type="Pfam" id="PF00078">
    <property type="entry name" value="RVT_1"/>
    <property type="match status" value="1"/>
</dbReference>
<evidence type="ECO:0000313" key="11">
    <source>
        <dbReference type="EMBL" id="KAK9730863.1"/>
    </source>
</evidence>
<dbReference type="PROSITE" id="PS50994">
    <property type="entry name" value="INTEGRASE"/>
    <property type="match status" value="1"/>
</dbReference>
<dbReference type="GO" id="GO:0015074">
    <property type="term" value="P:DNA integration"/>
    <property type="evidence" value="ECO:0007669"/>
    <property type="project" value="InterPro"/>
</dbReference>
<evidence type="ECO:0000256" key="8">
    <source>
        <dbReference type="SAM" id="MobiDB-lite"/>
    </source>
</evidence>
<protein>
    <recommendedName>
        <fullName evidence="1">RNA-directed DNA polymerase</fullName>
        <ecNumber evidence="1">2.7.7.49</ecNumber>
    </recommendedName>
</protein>
<feature type="region of interest" description="Disordered" evidence="8">
    <location>
        <begin position="639"/>
        <end position="676"/>
    </location>
</feature>
<dbReference type="EMBL" id="JASPKY010000141">
    <property type="protein sequence ID" value="KAK9730863.1"/>
    <property type="molecule type" value="Genomic_DNA"/>
</dbReference>
<dbReference type="Pfam" id="PF00665">
    <property type="entry name" value="rve"/>
    <property type="match status" value="1"/>
</dbReference>
<dbReference type="InterPro" id="IPR036397">
    <property type="entry name" value="RNaseH_sf"/>
</dbReference>
<dbReference type="FunFam" id="3.30.70.270:FF:000020">
    <property type="entry name" value="Transposon Tf2-6 polyprotein-like Protein"/>
    <property type="match status" value="1"/>
</dbReference>
<feature type="compositionally biased region" description="Polar residues" evidence="8">
    <location>
        <begin position="1105"/>
        <end position="1120"/>
    </location>
</feature>
<dbReference type="EC" id="2.7.7.49" evidence="1"/>
<dbReference type="InterPro" id="IPR001584">
    <property type="entry name" value="Integrase_cat-core"/>
</dbReference>
<evidence type="ECO:0000259" key="10">
    <source>
        <dbReference type="PROSITE" id="PS50994"/>
    </source>
</evidence>
<sequence length="1120" mass="127000">MLVLPRISSQPRLSTATSRVPGPPCSTEDPVGGRVRGRSTANTGTALATTAQPTQTATIHLRVGDREVLAHIDSAASQNLVKPGWTSGPTSKVAPIQFDMAIDQQTFLTDQMGTLEASASDYPFRCQAVIVPRLRADIILGHPWLQENSAVMDYGAPSWTTDQHAAAADHFRHRSGQATPPPAGPRPAADPPSPPPGVQPSGGTITTTSTTKHTIRLKDELPVRVQPYRYNPEKKRIISSQVAEMLAAGVIRPSHRVIRPSHSEYSSPVVIVTKKDGKPRFCVDYRRLNDKTRSEASPLPPIQESLRDLGRARIFSTLDLRSGYWQIRMDASSKQYTAFATPDGAAYEFNVMPFGLKNAPTTFQKLMAQDVLDVLVGYFRDFAIAYLDDIIIYSRDLPEHLRHLHQVLERLQQHGLRLNLEKCHFASAQLDYLGHVVTKEGNQPQTGHVNAIKAVATPTTRKSLRQFLGTVNWLRDYIPDASRIMAPLTDLLQVKTTFKWTESANAAFDALKTAASKPLFLYRPDLGKPFVLQTDASSIGAAAVLYQEEEGHRRIVSYSSLRFNKTEQRYHINEQECVAVIWAIRRYRPYLEDRPFLLRTDSKALSWLDGFRETKSKLMRWSLLLQEFQYTIEHVPGKDNQLPDALSRNPEDDTTPPALREADRLVPRSNTTTPERHPDQVFLVQEEEPLLHAIQDAQQSDPQVQNIIRRLQAGTPDQEFSFSRGFVRYKNGPHHRIAVPRTAQPLVLHRYHDDSTAGHPGIEETSRVITQRFHWPTIRTDIAEYIRGCRLCNAFKRGPIQAAAPLRPHAPKQPFEVLSVDLIGPLTESRSAYRFGIVTMDIHSRWTEAQAARSTSADVIIRFLDTIFQRFGYPMAILTDNGPQFTSVTWDAALRRWQCLHWTTPIYHPRANPVERRNQELKKGLRLQLERKTPERWDEKLNQVLFNLRSRQNAATKLSPAKALFGYELRRPGEWRDPIPEEVQPQPQRTRAIHANERRYRERRYARPDVPMPIQPKVGDLVMVRGRYSPGRPFAPRWMGPYPVVDTAVPRAALRKTRRAHAYPTQGRRPSYSWSEAVTLQADRSPRDGWDHTPWSTPPARHPSESNNLVPTVRSNTWTT</sequence>
<dbReference type="SUPFAM" id="SSF56672">
    <property type="entry name" value="DNA/RNA polymerases"/>
    <property type="match status" value="1"/>
</dbReference>
<dbReference type="InterPro" id="IPR012337">
    <property type="entry name" value="RNaseH-like_sf"/>
</dbReference>
<evidence type="ECO:0000256" key="5">
    <source>
        <dbReference type="ARBA" id="ARBA00022759"/>
    </source>
</evidence>
<evidence type="ECO:0000256" key="3">
    <source>
        <dbReference type="ARBA" id="ARBA00022695"/>
    </source>
</evidence>
<organism evidence="11 12">
    <name type="scientific">Popillia japonica</name>
    <name type="common">Japanese beetle</name>
    <dbReference type="NCBI Taxonomy" id="7064"/>
    <lineage>
        <taxon>Eukaryota</taxon>
        <taxon>Metazoa</taxon>
        <taxon>Ecdysozoa</taxon>
        <taxon>Arthropoda</taxon>
        <taxon>Hexapoda</taxon>
        <taxon>Insecta</taxon>
        <taxon>Pterygota</taxon>
        <taxon>Neoptera</taxon>
        <taxon>Endopterygota</taxon>
        <taxon>Coleoptera</taxon>
        <taxon>Polyphaga</taxon>
        <taxon>Scarabaeiformia</taxon>
        <taxon>Scarabaeidae</taxon>
        <taxon>Rutelinae</taxon>
        <taxon>Popillia</taxon>
    </lineage>
</organism>
<feature type="region of interest" description="Disordered" evidence="8">
    <location>
        <begin position="1"/>
        <end position="39"/>
    </location>
</feature>
<dbReference type="PROSITE" id="PS50878">
    <property type="entry name" value="RT_POL"/>
    <property type="match status" value="1"/>
</dbReference>
<dbReference type="GO" id="GO:0042575">
    <property type="term" value="C:DNA polymerase complex"/>
    <property type="evidence" value="ECO:0007669"/>
    <property type="project" value="UniProtKB-ARBA"/>
</dbReference>
<feature type="compositionally biased region" description="Pro residues" evidence="8">
    <location>
        <begin position="179"/>
        <end position="198"/>
    </location>
</feature>
<feature type="compositionally biased region" description="Low complexity" evidence="8">
    <location>
        <begin position="199"/>
        <end position="212"/>
    </location>
</feature>
<dbReference type="InterPro" id="IPR043502">
    <property type="entry name" value="DNA/RNA_pol_sf"/>
</dbReference>
<keyword evidence="2" id="KW-0808">Transferase</keyword>
<dbReference type="InterPro" id="IPR050951">
    <property type="entry name" value="Retrovirus_Pol_polyprotein"/>
</dbReference>
<dbReference type="GO" id="GO:0003676">
    <property type="term" value="F:nucleic acid binding"/>
    <property type="evidence" value="ECO:0007669"/>
    <property type="project" value="InterPro"/>
</dbReference>
<evidence type="ECO:0000256" key="7">
    <source>
        <dbReference type="ARBA" id="ARBA00022918"/>
    </source>
</evidence>
<dbReference type="Gene3D" id="3.30.70.270">
    <property type="match status" value="2"/>
</dbReference>
<dbReference type="FunFam" id="3.10.20.370:FF:000001">
    <property type="entry name" value="Retrovirus-related Pol polyprotein from transposon 17.6-like protein"/>
    <property type="match status" value="1"/>
</dbReference>
<feature type="region of interest" description="Disordered" evidence="8">
    <location>
        <begin position="1083"/>
        <end position="1120"/>
    </location>
</feature>
<reference evidence="11 12" key="1">
    <citation type="journal article" date="2024" name="BMC Genomics">
        <title>De novo assembly and annotation of Popillia japonica's genome with initial clues to its potential as an invasive pest.</title>
        <authorList>
            <person name="Cucini C."/>
            <person name="Boschi S."/>
            <person name="Funari R."/>
            <person name="Cardaioli E."/>
            <person name="Iannotti N."/>
            <person name="Marturano G."/>
            <person name="Paoli F."/>
            <person name="Bruttini M."/>
            <person name="Carapelli A."/>
            <person name="Frati F."/>
            <person name="Nardi F."/>
        </authorList>
    </citation>
    <scope>NUCLEOTIDE SEQUENCE [LARGE SCALE GENOMIC DNA]</scope>
    <source>
        <strain evidence="11">DMR45628</strain>
    </source>
</reference>
<gene>
    <name evidence="11" type="ORF">QE152_g14151</name>
</gene>
<evidence type="ECO:0000256" key="1">
    <source>
        <dbReference type="ARBA" id="ARBA00012493"/>
    </source>
</evidence>
<keyword evidence="12" id="KW-1185">Reference proteome</keyword>
<dbReference type="Gene3D" id="3.10.10.10">
    <property type="entry name" value="HIV Type 1 Reverse Transcriptase, subunit A, domain 1"/>
    <property type="match status" value="1"/>
</dbReference>
<dbReference type="FunFam" id="1.10.340.70:FF:000001">
    <property type="entry name" value="Retrovirus-related Pol polyprotein from transposon gypsy-like Protein"/>
    <property type="match status" value="1"/>
</dbReference>
<keyword evidence="5" id="KW-0255">Endonuclease</keyword>
<feature type="compositionally biased region" description="Polar residues" evidence="8">
    <location>
        <begin position="7"/>
        <end position="18"/>
    </location>
</feature>
<evidence type="ECO:0000313" key="12">
    <source>
        <dbReference type="Proteomes" id="UP001458880"/>
    </source>
</evidence>
<dbReference type="PANTHER" id="PTHR37984">
    <property type="entry name" value="PROTEIN CBG26694"/>
    <property type="match status" value="1"/>
</dbReference>
<dbReference type="PANTHER" id="PTHR37984:SF5">
    <property type="entry name" value="PROTEIN NYNRIN-LIKE"/>
    <property type="match status" value="1"/>
</dbReference>
<proteinExistence type="predicted"/>
<dbReference type="AlphaFoldDB" id="A0AAW1L7V9"/>
<name>A0AAW1L7V9_POPJA</name>
<evidence type="ECO:0000256" key="4">
    <source>
        <dbReference type="ARBA" id="ARBA00022722"/>
    </source>
</evidence>
<evidence type="ECO:0000256" key="2">
    <source>
        <dbReference type="ARBA" id="ARBA00022679"/>
    </source>
</evidence>
<keyword evidence="7 11" id="KW-0695">RNA-directed DNA polymerase</keyword>
<accession>A0AAW1L7V9</accession>
<comment type="caution">
    <text evidence="11">The sequence shown here is derived from an EMBL/GenBank/DDBJ whole genome shotgun (WGS) entry which is preliminary data.</text>
</comment>
<dbReference type="Pfam" id="PF17921">
    <property type="entry name" value="Integrase_H2C2"/>
    <property type="match status" value="1"/>
</dbReference>
<feature type="region of interest" description="Disordered" evidence="8">
    <location>
        <begin position="168"/>
        <end position="213"/>
    </location>
</feature>
<evidence type="ECO:0000256" key="6">
    <source>
        <dbReference type="ARBA" id="ARBA00022801"/>
    </source>
</evidence>
<dbReference type="CDD" id="cd09274">
    <property type="entry name" value="RNase_HI_RT_Ty3"/>
    <property type="match status" value="1"/>
</dbReference>
<keyword evidence="3" id="KW-0548">Nucleotidyltransferase</keyword>
<dbReference type="Gene3D" id="1.10.340.70">
    <property type="match status" value="1"/>
</dbReference>